<evidence type="ECO:0000256" key="3">
    <source>
        <dbReference type="SAM" id="MobiDB-lite"/>
    </source>
</evidence>
<comment type="caution">
    <text evidence="5">The sequence shown here is derived from an EMBL/GenBank/DDBJ whole genome shotgun (WGS) entry which is preliminary data.</text>
</comment>
<evidence type="ECO:0000256" key="2">
    <source>
        <dbReference type="PROSITE-ProRule" id="PRU00376"/>
    </source>
</evidence>
<keyword evidence="1 2" id="KW-0539">Nucleus</keyword>
<feature type="region of interest" description="Disordered" evidence="3">
    <location>
        <begin position="224"/>
        <end position="516"/>
    </location>
</feature>
<feature type="compositionally biased region" description="Basic and acidic residues" evidence="3">
    <location>
        <begin position="237"/>
        <end position="303"/>
    </location>
</feature>
<dbReference type="InterPro" id="IPR038704">
    <property type="entry name" value="YEAST_sf"/>
</dbReference>
<dbReference type="STRING" id="333673.A0A3M0L8F7"/>
<evidence type="ECO:0000313" key="6">
    <source>
        <dbReference type="Proteomes" id="UP000269221"/>
    </source>
</evidence>
<dbReference type="GO" id="GO:0045893">
    <property type="term" value="P:positive regulation of DNA-templated transcription"/>
    <property type="evidence" value="ECO:0007669"/>
    <property type="project" value="TreeGrafter"/>
</dbReference>
<dbReference type="Pfam" id="PF17793">
    <property type="entry name" value="AHD"/>
    <property type="match status" value="1"/>
</dbReference>
<evidence type="ECO:0000313" key="5">
    <source>
        <dbReference type="EMBL" id="RMC19270.1"/>
    </source>
</evidence>
<feature type="compositionally biased region" description="Acidic residues" evidence="3">
    <location>
        <begin position="454"/>
        <end position="471"/>
    </location>
</feature>
<dbReference type="Proteomes" id="UP000269221">
    <property type="component" value="Unassembled WGS sequence"/>
</dbReference>
<feature type="compositionally biased region" description="Basic and acidic residues" evidence="3">
    <location>
        <begin position="363"/>
        <end position="390"/>
    </location>
</feature>
<keyword evidence="6" id="KW-1185">Reference proteome</keyword>
<feature type="compositionally biased region" description="Low complexity" evidence="3">
    <location>
        <begin position="486"/>
        <end position="501"/>
    </location>
</feature>
<evidence type="ECO:0000259" key="4">
    <source>
        <dbReference type="PROSITE" id="PS51037"/>
    </source>
</evidence>
<dbReference type="Pfam" id="PF03366">
    <property type="entry name" value="YEATS"/>
    <property type="match status" value="1"/>
</dbReference>
<dbReference type="PROSITE" id="PS51037">
    <property type="entry name" value="YEATS"/>
    <property type="match status" value="1"/>
</dbReference>
<proteinExistence type="predicted"/>
<dbReference type="GO" id="GO:0008023">
    <property type="term" value="C:transcription elongation factor complex"/>
    <property type="evidence" value="ECO:0007669"/>
    <property type="project" value="TreeGrafter"/>
</dbReference>
<accession>A0A3M0L8F7</accession>
<dbReference type="Gene3D" id="1.20.1270.290">
    <property type="match status" value="1"/>
</dbReference>
<dbReference type="InterPro" id="IPR052790">
    <property type="entry name" value="YEATS_domain"/>
</dbReference>
<name>A0A3M0L8F7_HIRRU</name>
<dbReference type="InterPro" id="IPR055129">
    <property type="entry name" value="YEATS_dom"/>
</dbReference>
<protein>
    <recommendedName>
        <fullName evidence="4">YEATS domain-containing protein</fullName>
    </recommendedName>
</protein>
<gene>
    <name evidence="5" type="ORF">DUI87_03877</name>
</gene>
<dbReference type="FunFam" id="1.20.1270.290:FF:000001">
    <property type="entry name" value="MLLT3, super elongation complex subunit"/>
    <property type="match status" value="1"/>
</dbReference>
<evidence type="ECO:0000256" key="1">
    <source>
        <dbReference type="ARBA" id="ARBA00023242"/>
    </source>
</evidence>
<dbReference type="PANTHER" id="PTHR47827">
    <property type="entry name" value="AHD DOMAIN-CONTAINING PROTEIN"/>
    <property type="match status" value="1"/>
</dbReference>
<sequence>MGALLQLGSVRPWFGFSSVLEIKVCKDPPYKVEESGYAGFILPIEVYFKNKEEPKKVRFDYDLFLHLEGHPPVNHLRCEKLTFNNPTEEFRRKLLKAGGMMVMSDGASFSSGQSLHLPSLPSNTLSFSEVKKKSSHGIKLAFTSELCNSPSASDSSDVIDPNSLVGWVKLKCGKFSKILWEAGNGDDKDFLNCIYVNLTIFFKKTVKFRISSLQDPARILNINSSSSSNSFSKTQRLTKEHKEKVSKDSKEQKSAFKEPSREHNKSSKESSKKPKENKPLKDEKMVPKMAFKEPKPMSKEPKSENSPILTVTCGQQQEKKTLTKRPSMLDTDESPVRKRKKASSDSLFKSFPSAPPLILTCSADKKQTKDKSQLKEGRVKTENDALERKTPTLPPFDDIVDPSDSDMEENVSSKSDSEQPSPASSSSSSSSSFTPSQNNRQQGPLRTIMKDLHSDEDESDEADEKDNDSELEQPLNTRGGSRSRRVSLSDGSDSDSSSASSPLHHDPAPPVLKTSNSQILEVKSPIKQNKTDKQMKNGDCDKAYLDELVELHRRLMTLRERHVLQQIVNLIEETGHFHITNTTFDFDLCSLDKTTVRKLQSYLETSGTS</sequence>
<dbReference type="AlphaFoldDB" id="A0A3M0L8F7"/>
<dbReference type="InterPro" id="IPR040930">
    <property type="entry name" value="AF-9_AHD"/>
</dbReference>
<feature type="compositionally biased region" description="Low complexity" evidence="3">
    <location>
        <begin position="412"/>
        <end position="436"/>
    </location>
</feature>
<dbReference type="GO" id="GO:0003682">
    <property type="term" value="F:chromatin binding"/>
    <property type="evidence" value="ECO:0007669"/>
    <property type="project" value="TreeGrafter"/>
</dbReference>
<dbReference type="EMBL" id="QRBI01000095">
    <property type="protein sequence ID" value="RMC19270.1"/>
    <property type="molecule type" value="Genomic_DNA"/>
</dbReference>
<comment type="subcellular location">
    <subcellularLocation>
        <location evidence="2">Nucleus</location>
    </subcellularLocation>
</comment>
<dbReference type="PANTHER" id="PTHR47827:SF5">
    <property type="entry name" value="PROTEIN AF-9"/>
    <property type="match status" value="1"/>
</dbReference>
<feature type="compositionally biased region" description="Acidic residues" evidence="3">
    <location>
        <begin position="398"/>
        <end position="409"/>
    </location>
</feature>
<reference evidence="5 6" key="1">
    <citation type="submission" date="2018-07" db="EMBL/GenBank/DDBJ databases">
        <title>A high quality draft genome assembly of the barn swallow (H. rustica rustica).</title>
        <authorList>
            <person name="Formenti G."/>
            <person name="Chiara M."/>
            <person name="Poveda L."/>
            <person name="Francoijs K.-J."/>
            <person name="Bonisoli-Alquati A."/>
            <person name="Canova L."/>
            <person name="Gianfranceschi L."/>
            <person name="Horner D.S."/>
            <person name="Saino N."/>
        </authorList>
    </citation>
    <scope>NUCLEOTIDE SEQUENCE [LARGE SCALE GENOMIC DNA]</scope>
    <source>
        <strain evidence="5">Chelidonia</strain>
        <tissue evidence="5">Blood</tissue>
    </source>
</reference>
<feature type="domain" description="YEATS" evidence="4">
    <location>
        <begin position="1"/>
        <end position="97"/>
    </location>
</feature>
<dbReference type="OrthoDB" id="10053467at2759"/>
<organism evidence="5 6">
    <name type="scientific">Hirundo rustica rustica</name>
    <dbReference type="NCBI Taxonomy" id="333673"/>
    <lineage>
        <taxon>Eukaryota</taxon>
        <taxon>Metazoa</taxon>
        <taxon>Chordata</taxon>
        <taxon>Craniata</taxon>
        <taxon>Vertebrata</taxon>
        <taxon>Euteleostomi</taxon>
        <taxon>Archelosauria</taxon>
        <taxon>Archosauria</taxon>
        <taxon>Dinosauria</taxon>
        <taxon>Saurischia</taxon>
        <taxon>Theropoda</taxon>
        <taxon>Coelurosauria</taxon>
        <taxon>Aves</taxon>
        <taxon>Neognathae</taxon>
        <taxon>Neoaves</taxon>
        <taxon>Telluraves</taxon>
        <taxon>Australaves</taxon>
        <taxon>Passeriformes</taxon>
        <taxon>Sylvioidea</taxon>
        <taxon>Hirundinidae</taxon>
        <taxon>Hirundo</taxon>
    </lineage>
</organism>
<dbReference type="Gene3D" id="2.60.40.1970">
    <property type="entry name" value="YEATS domain"/>
    <property type="match status" value="1"/>
</dbReference>